<protein>
    <submittedName>
        <fullName evidence="1">Uncharacterized protein</fullName>
    </submittedName>
</protein>
<dbReference type="EMBL" id="HACA01005031">
    <property type="protein sequence ID" value="CDW22392.1"/>
    <property type="molecule type" value="Transcribed_RNA"/>
</dbReference>
<accession>A0A0K2TA11</accession>
<sequence>MTEKRSPCWNLNKIENRKWNHPYSCIFPSSYSCSQLI</sequence>
<dbReference type="PROSITE" id="PS51257">
    <property type="entry name" value="PROKAR_LIPOPROTEIN"/>
    <property type="match status" value="1"/>
</dbReference>
<name>A0A0K2TA11_LEPSM</name>
<organism evidence="1">
    <name type="scientific">Lepeophtheirus salmonis</name>
    <name type="common">Salmon louse</name>
    <name type="synonym">Caligus salmonis</name>
    <dbReference type="NCBI Taxonomy" id="72036"/>
    <lineage>
        <taxon>Eukaryota</taxon>
        <taxon>Metazoa</taxon>
        <taxon>Ecdysozoa</taxon>
        <taxon>Arthropoda</taxon>
        <taxon>Crustacea</taxon>
        <taxon>Multicrustacea</taxon>
        <taxon>Hexanauplia</taxon>
        <taxon>Copepoda</taxon>
        <taxon>Siphonostomatoida</taxon>
        <taxon>Caligidae</taxon>
        <taxon>Lepeophtheirus</taxon>
    </lineage>
</organism>
<evidence type="ECO:0000313" key="1">
    <source>
        <dbReference type="EMBL" id="CDW22392.1"/>
    </source>
</evidence>
<proteinExistence type="predicted"/>
<dbReference type="AlphaFoldDB" id="A0A0K2TA11"/>
<reference evidence="1" key="1">
    <citation type="submission" date="2014-05" db="EMBL/GenBank/DDBJ databases">
        <authorList>
            <person name="Chronopoulou M."/>
        </authorList>
    </citation>
    <scope>NUCLEOTIDE SEQUENCE</scope>
    <source>
        <tissue evidence="1">Whole organism</tissue>
    </source>
</reference>